<dbReference type="RefSeq" id="XP_027079270.2">
    <property type="nucleotide sequence ID" value="XM_027223469.2"/>
</dbReference>
<comment type="subcellular location">
    <subcellularLocation>
        <location evidence="1">Endoplasmic reticulum membrane</location>
        <topology evidence="1">Multi-pass membrane protein</topology>
    </subcellularLocation>
</comment>
<reference evidence="12" key="2">
    <citation type="submission" date="2025-08" db="UniProtKB">
        <authorList>
            <consortium name="RefSeq"/>
        </authorList>
    </citation>
    <scope>IDENTIFICATION</scope>
    <source>
        <tissue evidence="12">Leaves</tissue>
    </source>
</reference>
<evidence type="ECO:0000256" key="9">
    <source>
        <dbReference type="ARBA" id="ARBA00025752"/>
    </source>
</evidence>
<feature type="transmembrane region" description="Helical" evidence="10">
    <location>
        <begin position="289"/>
        <end position="311"/>
    </location>
</feature>
<evidence type="ECO:0000256" key="4">
    <source>
        <dbReference type="ARBA" id="ARBA00022824"/>
    </source>
</evidence>
<name>A0A6P6TMJ6_COFAR</name>
<feature type="transmembrane region" description="Helical" evidence="10">
    <location>
        <begin position="323"/>
        <end position="351"/>
    </location>
</feature>
<evidence type="ECO:0000256" key="6">
    <source>
        <dbReference type="ARBA" id="ARBA00023136"/>
    </source>
</evidence>
<evidence type="ECO:0000256" key="2">
    <source>
        <dbReference type="ARBA" id="ARBA00022448"/>
    </source>
</evidence>
<evidence type="ECO:0000256" key="10">
    <source>
        <dbReference type="SAM" id="Phobius"/>
    </source>
</evidence>
<dbReference type="AlphaFoldDB" id="A0A6P6TMJ6"/>
<feature type="transmembrane region" description="Helical" evidence="10">
    <location>
        <begin position="357"/>
        <end position="375"/>
    </location>
</feature>
<dbReference type="Proteomes" id="UP001652660">
    <property type="component" value="Chromosome 7e"/>
</dbReference>
<feature type="transmembrane region" description="Helical" evidence="10">
    <location>
        <begin position="103"/>
        <end position="124"/>
    </location>
</feature>
<dbReference type="GeneID" id="113702327"/>
<dbReference type="InterPro" id="IPR004776">
    <property type="entry name" value="Mem_transp_PIN-like"/>
</dbReference>
<feature type="transmembrane region" description="Helical" evidence="10">
    <location>
        <begin position="250"/>
        <end position="269"/>
    </location>
</feature>
<comment type="function">
    <text evidence="8">Involved in cellular auxin homeostasis by regulating auxin metabolism. Regulates intracellular auxin accumulation at the endoplasmic reticulum and thus auxin availability for nuclear auxin signaling.</text>
</comment>
<dbReference type="Pfam" id="PF03547">
    <property type="entry name" value="Mem_trans"/>
    <property type="match status" value="1"/>
</dbReference>
<organism evidence="11 12">
    <name type="scientific">Coffea arabica</name>
    <name type="common">Arabian coffee</name>
    <dbReference type="NCBI Taxonomy" id="13443"/>
    <lineage>
        <taxon>Eukaryota</taxon>
        <taxon>Viridiplantae</taxon>
        <taxon>Streptophyta</taxon>
        <taxon>Embryophyta</taxon>
        <taxon>Tracheophyta</taxon>
        <taxon>Spermatophyta</taxon>
        <taxon>Magnoliopsida</taxon>
        <taxon>eudicotyledons</taxon>
        <taxon>Gunneridae</taxon>
        <taxon>Pentapetalae</taxon>
        <taxon>asterids</taxon>
        <taxon>lamiids</taxon>
        <taxon>Gentianales</taxon>
        <taxon>Rubiaceae</taxon>
        <taxon>Ixoroideae</taxon>
        <taxon>Gardenieae complex</taxon>
        <taxon>Bertiereae - Coffeeae clade</taxon>
        <taxon>Coffeeae</taxon>
        <taxon>Coffea</taxon>
    </lineage>
</organism>
<keyword evidence="11" id="KW-1185">Reference proteome</keyword>
<comment type="similarity">
    <text evidence="9">Belongs to the auxin efflux carrier (TC 2.A.69.2) family.</text>
</comment>
<keyword evidence="5 10" id="KW-1133">Transmembrane helix</keyword>
<dbReference type="OrthoDB" id="191139at2759"/>
<evidence type="ECO:0000313" key="11">
    <source>
        <dbReference type="Proteomes" id="UP001652660"/>
    </source>
</evidence>
<reference evidence="11" key="1">
    <citation type="journal article" date="2025" name="Foods">
        <title>Unveiling the Microbial Signatures of Arabica Coffee Cherries: Insights into Ripeness Specific Diversity, Functional Traits, and Implications for Quality and Safety.</title>
        <authorList>
            <consortium name="RefSeq"/>
            <person name="Tenea G.N."/>
            <person name="Cifuentes V."/>
            <person name="Reyes P."/>
            <person name="Cevallos-Vallejos M."/>
        </authorList>
    </citation>
    <scope>NUCLEOTIDE SEQUENCE [LARGE SCALE GENOMIC DNA]</scope>
</reference>
<evidence type="ECO:0000256" key="7">
    <source>
        <dbReference type="ARBA" id="ARBA00023294"/>
    </source>
</evidence>
<keyword evidence="7" id="KW-0927">Auxin signaling pathway</keyword>
<feature type="transmembrane region" description="Helical" evidence="10">
    <location>
        <begin position="6"/>
        <end position="31"/>
    </location>
</feature>
<gene>
    <name evidence="12" type="primary">LOC113702327</name>
</gene>
<protein>
    <submittedName>
        <fullName evidence="12">Protein PIN-LIKES 3 isoform X1</fullName>
    </submittedName>
</protein>
<evidence type="ECO:0000256" key="5">
    <source>
        <dbReference type="ARBA" id="ARBA00022989"/>
    </source>
</evidence>
<evidence type="ECO:0000256" key="1">
    <source>
        <dbReference type="ARBA" id="ARBA00004477"/>
    </source>
</evidence>
<keyword evidence="4" id="KW-0256">Endoplasmic reticulum</keyword>
<keyword evidence="3 10" id="KW-0812">Transmembrane</keyword>
<dbReference type="InterPro" id="IPR045033">
    <property type="entry name" value="PILS1/3/4/5/7"/>
</dbReference>
<dbReference type="GO" id="GO:0080162">
    <property type="term" value="P:endoplasmic reticulum to cytosol auxin transport"/>
    <property type="evidence" value="ECO:0007669"/>
    <property type="project" value="InterPro"/>
</dbReference>
<keyword evidence="2" id="KW-0813">Transport</keyword>
<dbReference type="GO" id="GO:0005789">
    <property type="term" value="C:endoplasmic reticulum membrane"/>
    <property type="evidence" value="ECO:0007669"/>
    <property type="project" value="UniProtKB-SubCell"/>
</dbReference>
<evidence type="ECO:0000313" key="12">
    <source>
        <dbReference type="RefSeq" id="XP_027079270.2"/>
    </source>
</evidence>
<dbReference type="PANTHER" id="PTHR31651">
    <property type="match status" value="1"/>
</dbReference>
<evidence type="ECO:0000256" key="8">
    <source>
        <dbReference type="ARBA" id="ARBA00025100"/>
    </source>
</evidence>
<feature type="transmembrane region" description="Helical" evidence="10">
    <location>
        <begin position="144"/>
        <end position="165"/>
    </location>
</feature>
<proteinExistence type="inferred from homology"/>
<dbReference type="GO" id="GO:0009734">
    <property type="term" value="P:auxin-activated signaling pathway"/>
    <property type="evidence" value="ECO:0007669"/>
    <property type="project" value="UniProtKB-KW"/>
</dbReference>
<evidence type="ECO:0000256" key="3">
    <source>
        <dbReference type="ARBA" id="ARBA00022692"/>
    </source>
</evidence>
<feature type="transmembrane region" description="Helical" evidence="10">
    <location>
        <begin position="396"/>
        <end position="421"/>
    </location>
</feature>
<keyword evidence="6 10" id="KW-0472">Membrane</keyword>
<dbReference type="PANTHER" id="PTHR31651:SF33">
    <property type="entry name" value="PROTEIN PIN-LIKES 1"/>
    <property type="match status" value="1"/>
</dbReference>
<accession>A0A6P6TMJ6</accession>
<feature type="transmembrane region" description="Helical" evidence="10">
    <location>
        <begin position="70"/>
        <end position="91"/>
    </location>
</feature>
<sequence length="422" mass="45342">MGLLDLSLVASIPVVKVLLICGLGSFLALDHIDILGDSARKELNNMVFFVFNPALVSSNLAQTITSENIISLWFMPLNILLTYIVGSFLGWEINKITKSPQHLKGLVMGLCAAGNLGSLPFVLVPAICREKGSPFGAPDSCHKYAMAYVSLSMAIGAIYLWSIVYNTVRVSSTMINEVINVNNANFDEETSKALQEQINSEFDSECTSATDHANESSLPCAKTDKQGKVLILDTIKKQLYSFFRSSNLKAIIAPSTTAAIVGFIIGLVPPVQKLLVGADAPLHVIQDSALLLGCREAAVPIIILTVGGNLLKGLRGPGVQLSLILGIIAVRSVVLPLIGVLVIKGAIHLGFVHADPLYQFILLLQYALPPAINIVHISHLAGTITQIFGSGQSECAVILLWTYSVSSVTLTLWSTFFMWLVA</sequence>